<sequence length="78" mass="9011">MGTNCDTNSGNMQHYFGDFGESGTINRSLRLRNERGKISYSLNIPDRIFNRMVLKEYQKKQCNTTIRTLMFGKNNTLA</sequence>
<accession>F9DKQ5</accession>
<evidence type="ECO:0000313" key="1">
    <source>
        <dbReference type="EMBL" id="EGQ13923.1"/>
    </source>
</evidence>
<comment type="caution">
    <text evidence="1">The sequence shown here is derived from an EMBL/GenBank/DDBJ whole genome shotgun (WGS) entry which is preliminary data.</text>
</comment>
<organism evidence="1 2">
    <name type="scientific">Prevotella pallens ATCC 700821</name>
    <dbReference type="NCBI Taxonomy" id="997353"/>
    <lineage>
        <taxon>Bacteria</taxon>
        <taxon>Pseudomonadati</taxon>
        <taxon>Bacteroidota</taxon>
        <taxon>Bacteroidia</taxon>
        <taxon>Bacteroidales</taxon>
        <taxon>Prevotellaceae</taxon>
        <taxon>Prevotella</taxon>
    </lineage>
</organism>
<reference evidence="1 2" key="1">
    <citation type="submission" date="2011-04" db="EMBL/GenBank/DDBJ databases">
        <authorList>
            <person name="Muzny D."/>
            <person name="Qin X."/>
            <person name="Deng J."/>
            <person name="Jiang H."/>
            <person name="Liu Y."/>
            <person name="Qu J."/>
            <person name="Song X.-Z."/>
            <person name="Zhang L."/>
            <person name="Thornton R."/>
            <person name="Coyle M."/>
            <person name="Francisco L."/>
            <person name="Jackson L."/>
            <person name="Javaid M."/>
            <person name="Korchina V."/>
            <person name="Kovar C."/>
            <person name="Mata R."/>
            <person name="Mathew T."/>
            <person name="Ngo R."/>
            <person name="Nguyen L."/>
            <person name="Nguyen N."/>
            <person name="Okwuonu G."/>
            <person name="Ongeri F."/>
            <person name="Pham C."/>
            <person name="Simmons D."/>
            <person name="Wilczek-Boney K."/>
            <person name="Hale W."/>
            <person name="Jakkamsetti A."/>
            <person name="Pham P."/>
            <person name="Ruth R."/>
            <person name="San Lucas F."/>
            <person name="Warren J."/>
            <person name="Zhang J."/>
            <person name="Zhao Z."/>
            <person name="Zhou C."/>
            <person name="Zhu D."/>
            <person name="Lee S."/>
            <person name="Bess C."/>
            <person name="Blankenburg K."/>
            <person name="Forbes L."/>
            <person name="Fu Q."/>
            <person name="Gubbala S."/>
            <person name="Hirani K."/>
            <person name="Jayaseelan J.C."/>
            <person name="Lara F."/>
            <person name="Munidasa M."/>
            <person name="Palculict T."/>
            <person name="Patil S."/>
            <person name="Pu L.-L."/>
            <person name="Saada N."/>
            <person name="Tang L."/>
            <person name="Weissenberger G."/>
            <person name="Zhu Y."/>
            <person name="Hemphill L."/>
            <person name="Shang Y."/>
            <person name="Youmans B."/>
            <person name="Ayvaz T."/>
            <person name="Ross M."/>
            <person name="Santibanez J."/>
            <person name="Aqrawi P."/>
            <person name="Gross S."/>
            <person name="Joshi V."/>
            <person name="Fowler G."/>
            <person name="Nazareth L."/>
            <person name="Reid J."/>
            <person name="Worley K."/>
            <person name="Petrosino J."/>
            <person name="Highlander S."/>
            <person name="Gibbs R."/>
        </authorList>
    </citation>
    <scope>NUCLEOTIDE SEQUENCE [LARGE SCALE GENOMIC DNA]</scope>
    <source>
        <strain evidence="1 2">ATCC 700821</strain>
    </source>
</reference>
<protein>
    <submittedName>
        <fullName evidence="1">Uncharacterized protein</fullName>
    </submittedName>
</protein>
<name>F9DKQ5_9BACT</name>
<proteinExistence type="predicted"/>
<dbReference type="STRING" id="997353.HMPREF9144_2247"/>
<dbReference type="Proteomes" id="UP000004123">
    <property type="component" value="Unassembled WGS sequence"/>
</dbReference>
<dbReference type="EMBL" id="AFPY01000110">
    <property type="protein sequence ID" value="EGQ13923.1"/>
    <property type="molecule type" value="Genomic_DNA"/>
</dbReference>
<gene>
    <name evidence="1" type="ORF">HMPREF9144_2247</name>
</gene>
<dbReference type="HOGENOM" id="CLU_2619110_0_0_10"/>
<evidence type="ECO:0000313" key="2">
    <source>
        <dbReference type="Proteomes" id="UP000004123"/>
    </source>
</evidence>
<dbReference type="AlphaFoldDB" id="F9DKQ5"/>